<keyword evidence="3 6" id="KW-0812">Transmembrane</keyword>
<feature type="transmembrane region" description="Helical" evidence="6">
    <location>
        <begin position="257"/>
        <end position="275"/>
    </location>
</feature>
<feature type="transmembrane region" description="Helical" evidence="6">
    <location>
        <begin position="38"/>
        <end position="60"/>
    </location>
</feature>
<dbReference type="InterPro" id="IPR050638">
    <property type="entry name" value="AA-Vitamin_Transporters"/>
</dbReference>
<dbReference type="Pfam" id="PF00892">
    <property type="entry name" value="EamA"/>
    <property type="match status" value="2"/>
</dbReference>
<dbReference type="Proteomes" id="UP000227088">
    <property type="component" value="Unassembled WGS sequence"/>
</dbReference>
<comment type="subcellular location">
    <subcellularLocation>
        <location evidence="1">Cell membrane</location>
        <topology evidence="1">Multi-pass membrane protein</topology>
    </subcellularLocation>
</comment>
<dbReference type="GO" id="GO:0005886">
    <property type="term" value="C:plasma membrane"/>
    <property type="evidence" value="ECO:0007669"/>
    <property type="project" value="UniProtKB-SubCell"/>
</dbReference>
<feature type="transmembrane region" description="Helical" evidence="6">
    <location>
        <begin position="225"/>
        <end position="245"/>
    </location>
</feature>
<evidence type="ECO:0000256" key="1">
    <source>
        <dbReference type="ARBA" id="ARBA00004651"/>
    </source>
</evidence>
<feature type="transmembrane region" description="Helical" evidence="6">
    <location>
        <begin position="72"/>
        <end position="93"/>
    </location>
</feature>
<evidence type="ECO:0000256" key="2">
    <source>
        <dbReference type="ARBA" id="ARBA00022475"/>
    </source>
</evidence>
<keyword evidence="4 6" id="KW-1133">Transmembrane helix</keyword>
<feature type="transmembrane region" description="Helical" evidence="6">
    <location>
        <begin position="160"/>
        <end position="183"/>
    </location>
</feature>
<evidence type="ECO:0000313" key="9">
    <source>
        <dbReference type="Proteomes" id="UP000227088"/>
    </source>
</evidence>
<evidence type="ECO:0000313" key="8">
    <source>
        <dbReference type="EMBL" id="OUS41020.1"/>
    </source>
</evidence>
<comment type="caution">
    <text evidence="8">The sequence shown here is derived from an EMBL/GenBank/DDBJ whole genome shotgun (WGS) entry which is preliminary data.</text>
</comment>
<proteinExistence type="predicted"/>
<evidence type="ECO:0000256" key="6">
    <source>
        <dbReference type="SAM" id="Phobius"/>
    </source>
</evidence>
<organism evidence="8 9">
    <name type="scientific">Oleispira antarctica</name>
    <dbReference type="NCBI Taxonomy" id="188908"/>
    <lineage>
        <taxon>Bacteria</taxon>
        <taxon>Pseudomonadati</taxon>
        <taxon>Pseudomonadota</taxon>
        <taxon>Gammaproteobacteria</taxon>
        <taxon>Oceanospirillales</taxon>
        <taxon>Oceanospirillaceae</taxon>
        <taxon>Oleispira</taxon>
    </lineage>
</organism>
<dbReference type="EMBL" id="MABE01000175">
    <property type="protein sequence ID" value="OUS41020.1"/>
    <property type="molecule type" value="Genomic_DNA"/>
</dbReference>
<dbReference type="InterPro" id="IPR037185">
    <property type="entry name" value="EmrE-like"/>
</dbReference>
<keyword evidence="5 6" id="KW-0472">Membrane</keyword>
<feature type="transmembrane region" description="Helical" evidence="6">
    <location>
        <begin position="129"/>
        <end position="148"/>
    </location>
</feature>
<evidence type="ECO:0000256" key="4">
    <source>
        <dbReference type="ARBA" id="ARBA00022989"/>
    </source>
</evidence>
<evidence type="ECO:0000256" key="3">
    <source>
        <dbReference type="ARBA" id="ARBA00022692"/>
    </source>
</evidence>
<dbReference type="AlphaFoldDB" id="A0A1Y5HVB7"/>
<dbReference type="PANTHER" id="PTHR32322:SF18">
    <property type="entry name" value="S-ADENOSYLMETHIONINE_S-ADENOSYLHOMOCYSTEINE TRANSPORTER"/>
    <property type="match status" value="1"/>
</dbReference>
<gene>
    <name evidence="8" type="ORF">A9R00_03060</name>
</gene>
<dbReference type="InterPro" id="IPR000620">
    <property type="entry name" value="EamA_dom"/>
</dbReference>
<sequence length="315" mass="34942">MSEQNLNDRRQGYAFAFAAALIWAGFILVSRMGGISELLAFDVIAIRYITCASILLPIWWFKFRFNLFTPRLIICSLIGGLAYALCAFSGFQLASASHAAILLPGMMPLFIIVLSYLINKEAHGIQKWFGISVITLGVMLLFVGELGLFRGNNNSIDINIMTLLGDGWLVAAAFLWALFSVLIKRWQITPWQVTVSLALLTCLFYLPVYLAFLPKAFSQASWTDILLQAFYQGVMATIIQMILYVKAVQKIGPSEMGAMMSIVPVISGIAAIVIFDEQISEALIIGLVLVSLGAWIAHSRLFKRKNMLNESLKIN</sequence>
<feature type="transmembrane region" description="Helical" evidence="6">
    <location>
        <begin position="12"/>
        <end position="32"/>
    </location>
</feature>
<accession>A0A1Y5HVB7</accession>
<feature type="domain" description="EamA" evidence="7">
    <location>
        <begin position="164"/>
        <end position="296"/>
    </location>
</feature>
<dbReference type="SUPFAM" id="SSF103481">
    <property type="entry name" value="Multidrug resistance efflux transporter EmrE"/>
    <property type="match status" value="2"/>
</dbReference>
<dbReference type="PANTHER" id="PTHR32322">
    <property type="entry name" value="INNER MEMBRANE TRANSPORTER"/>
    <property type="match status" value="1"/>
</dbReference>
<reference evidence="9" key="1">
    <citation type="journal article" date="2017" name="Proc. Natl. Acad. Sci. U.S.A.">
        <title>Simulation of Deepwater Horizon oil plume reveals substrate specialization within a complex community of hydrocarbon degraders.</title>
        <authorList>
            <person name="Hu P."/>
            <person name="Dubinsky E.A."/>
            <person name="Probst A.J."/>
            <person name="Wang J."/>
            <person name="Sieber C.M.K."/>
            <person name="Tom L.M."/>
            <person name="Gardinali P."/>
            <person name="Banfield J.F."/>
            <person name="Atlas R.M."/>
            <person name="Andersen G.L."/>
        </authorList>
    </citation>
    <scope>NUCLEOTIDE SEQUENCE [LARGE SCALE GENOMIC DNA]</scope>
</reference>
<evidence type="ECO:0000256" key="5">
    <source>
        <dbReference type="ARBA" id="ARBA00023136"/>
    </source>
</evidence>
<evidence type="ECO:0000259" key="7">
    <source>
        <dbReference type="Pfam" id="PF00892"/>
    </source>
</evidence>
<feature type="transmembrane region" description="Helical" evidence="6">
    <location>
        <begin position="281"/>
        <end position="298"/>
    </location>
</feature>
<feature type="transmembrane region" description="Helical" evidence="6">
    <location>
        <begin position="99"/>
        <end position="117"/>
    </location>
</feature>
<feature type="transmembrane region" description="Helical" evidence="6">
    <location>
        <begin position="195"/>
        <end position="213"/>
    </location>
</feature>
<keyword evidence="2" id="KW-1003">Cell membrane</keyword>
<name>A0A1Y5HVB7_OLEAN</name>
<protein>
    <submittedName>
        <fullName evidence="8">EamA family transporter</fullName>
    </submittedName>
</protein>
<feature type="domain" description="EamA" evidence="7">
    <location>
        <begin position="12"/>
        <end position="142"/>
    </location>
</feature>